<dbReference type="RefSeq" id="XP_038050804.1">
    <property type="nucleotide sequence ID" value="XM_038194876.1"/>
</dbReference>
<dbReference type="GeneID" id="119726481"/>
<dbReference type="EnsemblMetazoa" id="XM_038198189.1">
    <property type="protein sequence ID" value="XP_038054117.1"/>
    <property type="gene ID" value="LOC119726481"/>
</dbReference>
<dbReference type="Proteomes" id="UP000887568">
    <property type="component" value="Unplaced"/>
</dbReference>
<reference evidence="1" key="1">
    <citation type="submission" date="2022-11" db="UniProtKB">
        <authorList>
            <consortium name="EnsemblMetazoa"/>
        </authorList>
    </citation>
    <scope>IDENTIFICATION</scope>
</reference>
<dbReference type="SUPFAM" id="SSF68906">
    <property type="entry name" value="SAP domain"/>
    <property type="match status" value="1"/>
</dbReference>
<protein>
    <recommendedName>
        <fullName evidence="3">SAP domain-containing protein</fullName>
    </recommendedName>
</protein>
<accession>A0A913ZHC1</accession>
<dbReference type="RefSeq" id="XP_038054117.1">
    <property type="nucleotide sequence ID" value="XM_038198189.1"/>
</dbReference>
<dbReference type="GeneID" id="119723953"/>
<evidence type="ECO:0000313" key="2">
    <source>
        <dbReference type="Proteomes" id="UP000887568"/>
    </source>
</evidence>
<keyword evidence="2" id="KW-1185">Reference proteome</keyword>
<dbReference type="InterPro" id="IPR036361">
    <property type="entry name" value="SAP_dom_sf"/>
</dbReference>
<evidence type="ECO:0008006" key="3">
    <source>
        <dbReference type="Google" id="ProtNLM"/>
    </source>
</evidence>
<sequence>MNLEVTDEELWGCVRQFDVKTLQEFLSKVDVPKSGSKDCLQKRLFYALKLGLPIVPTASNEELSRRESRERKLRFGEQFKLPHPLTLDGWEGTSANLPPITEEKVNHYFRTRNKELEISTDGSKSLGQGRSMAVSRGRVHTVEHHHISDIGSATFEDWLYHKQEFMSSHTWCGSLYLKIQVLYIRQIVIALQGSAVCVNTLQHYCHL</sequence>
<dbReference type="AlphaFoldDB" id="A0A913ZHC1"/>
<name>A0A913ZHC1_PATMI</name>
<evidence type="ECO:0000313" key="1">
    <source>
        <dbReference type="EnsemblMetazoa" id="XP_038050804.1"/>
    </source>
</evidence>
<organism evidence="1 2">
    <name type="scientific">Patiria miniata</name>
    <name type="common">Bat star</name>
    <name type="synonym">Asterina miniata</name>
    <dbReference type="NCBI Taxonomy" id="46514"/>
    <lineage>
        <taxon>Eukaryota</taxon>
        <taxon>Metazoa</taxon>
        <taxon>Echinodermata</taxon>
        <taxon>Eleutherozoa</taxon>
        <taxon>Asterozoa</taxon>
        <taxon>Asteroidea</taxon>
        <taxon>Valvatacea</taxon>
        <taxon>Valvatida</taxon>
        <taxon>Asterinidae</taxon>
        <taxon>Patiria</taxon>
    </lineage>
</organism>
<proteinExistence type="predicted"/>
<dbReference type="EnsemblMetazoa" id="XM_038194876.1">
    <property type="protein sequence ID" value="XP_038050804.1"/>
    <property type="gene ID" value="LOC119723953"/>
</dbReference>